<dbReference type="Gene3D" id="2.60.20.10">
    <property type="entry name" value="Crystallins"/>
    <property type="match status" value="1"/>
</dbReference>
<reference evidence="2 3" key="1">
    <citation type="submission" date="2014-04" db="EMBL/GenBank/DDBJ databases">
        <authorList>
            <consortium name="DOE Joint Genome Institute"/>
            <person name="Kuo A."/>
            <person name="Tarkka M."/>
            <person name="Buscot F."/>
            <person name="Kohler A."/>
            <person name="Nagy L.G."/>
            <person name="Floudas D."/>
            <person name="Copeland A."/>
            <person name="Barry K.W."/>
            <person name="Cichocki N."/>
            <person name="Veneault-Fourrey C."/>
            <person name="LaButti K."/>
            <person name="Lindquist E.A."/>
            <person name="Lipzen A."/>
            <person name="Lundell T."/>
            <person name="Morin E."/>
            <person name="Murat C."/>
            <person name="Sun H."/>
            <person name="Tunlid A."/>
            <person name="Henrissat B."/>
            <person name="Grigoriev I.V."/>
            <person name="Hibbett D.S."/>
            <person name="Martin F."/>
            <person name="Nordberg H.P."/>
            <person name="Cantor M.N."/>
            <person name="Hua S.X."/>
        </authorList>
    </citation>
    <scope>NUCLEOTIDE SEQUENCE [LARGE SCALE GENOMIC DNA]</scope>
    <source>
        <strain evidence="2 3">F 1598</strain>
    </source>
</reference>
<keyword evidence="1" id="KW-0732">Signal</keyword>
<dbReference type="Proteomes" id="UP000054166">
    <property type="component" value="Unassembled WGS sequence"/>
</dbReference>
<dbReference type="HOGENOM" id="CLU_2184971_0_0_1"/>
<dbReference type="InParanoid" id="A0A0C3CPX1"/>
<sequence>MKFTSIFVAVGLTVCQFAAAAPKARSAKSVDVTWWTGENFTGQTDADGIKTDNCTPLQTPYRDSIQSILVDEEYSCTFYTADSCGGDHLYMSSGPYSTLPSPFPNNTLSFQCTQN</sequence>
<keyword evidence="3" id="KW-1185">Reference proteome</keyword>
<protein>
    <submittedName>
        <fullName evidence="2">Uncharacterized protein</fullName>
    </submittedName>
</protein>
<feature type="signal peptide" evidence="1">
    <location>
        <begin position="1"/>
        <end position="20"/>
    </location>
</feature>
<evidence type="ECO:0000256" key="1">
    <source>
        <dbReference type="SAM" id="SignalP"/>
    </source>
</evidence>
<gene>
    <name evidence="2" type="ORF">PILCRDRAFT_811026</name>
</gene>
<dbReference type="EMBL" id="KN832971">
    <property type="protein sequence ID" value="KIM91732.1"/>
    <property type="molecule type" value="Genomic_DNA"/>
</dbReference>
<name>A0A0C3CPX1_PILCF</name>
<evidence type="ECO:0000313" key="3">
    <source>
        <dbReference type="Proteomes" id="UP000054166"/>
    </source>
</evidence>
<organism evidence="2 3">
    <name type="scientific">Piloderma croceum (strain F 1598)</name>
    <dbReference type="NCBI Taxonomy" id="765440"/>
    <lineage>
        <taxon>Eukaryota</taxon>
        <taxon>Fungi</taxon>
        <taxon>Dikarya</taxon>
        <taxon>Basidiomycota</taxon>
        <taxon>Agaricomycotina</taxon>
        <taxon>Agaricomycetes</taxon>
        <taxon>Agaricomycetidae</taxon>
        <taxon>Atheliales</taxon>
        <taxon>Atheliaceae</taxon>
        <taxon>Piloderma</taxon>
    </lineage>
</organism>
<accession>A0A0C3CPX1</accession>
<reference evidence="3" key="2">
    <citation type="submission" date="2015-01" db="EMBL/GenBank/DDBJ databases">
        <title>Evolutionary Origins and Diversification of the Mycorrhizal Mutualists.</title>
        <authorList>
            <consortium name="DOE Joint Genome Institute"/>
            <consortium name="Mycorrhizal Genomics Consortium"/>
            <person name="Kohler A."/>
            <person name="Kuo A."/>
            <person name="Nagy L.G."/>
            <person name="Floudas D."/>
            <person name="Copeland A."/>
            <person name="Barry K.W."/>
            <person name="Cichocki N."/>
            <person name="Veneault-Fourrey C."/>
            <person name="LaButti K."/>
            <person name="Lindquist E.A."/>
            <person name="Lipzen A."/>
            <person name="Lundell T."/>
            <person name="Morin E."/>
            <person name="Murat C."/>
            <person name="Riley R."/>
            <person name="Ohm R."/>
            <person name="Sun H."/>
            <person name="Tunlid A."/>
            <person name="Henrissat B."/>
            <person name="Grigoriev I.V."/>
            <person name="Hibbett D.S."/>
            <person name="Martin F."/>
        </authorList>
    </citation>
    <scope>NUCLEOTIDE SEQUENCE [LARGE SCALE GENOMIC DNA]</scope>
    <source>
        <strain evidence="3">F 1598</strain>
    </source>
</reference>
<feature type="chain" id="PRO_5002162663" evidence="1">
    <location>
        <begin position="21"/>
        <end position="115"/>
    </location>
</feature>
<proteinExistence type="predicted"/>
<dbReference type="AlphaFoldDB" id="A0A0C3CPX1"/>
<evidence type="ECO:0000313" key="2">
    <source>
        <dbReference type="EMBL" id="KIM91732.1"/>
    </source>
</evidence>